<evidence type="ECO:0000313" key="3">
    <source>
        <dbReference type="EnsemblProtists" id="EOD20046"/>
    </source>
</evidence>
<evidence type="ECO:0000259" key="2">
    <source>
        <dbReference type="PROSITE" id="PS51286"/>
    </source>
</evidence>
<reference evidence="4" key="1">
    <citation type="journal article" date="2013" name="Nature">
        <title>Pan genome of the phytoplankton Emiliania underpins its global distribution.</title>
        <authorList>
            <person name="Read B.A."/>
            <person name="Kegel J."/>
            <person name="Klute M.J."/>
            <person name="Kuo A."/>
            <person name="Lefebvre S.C."/>
            <person name="Maumus F."/>
            <person name="Mayer C."/>
            <person name="Miller J."/>
            <person name="Monier A."/>
            <person name="Salamov A."/>
            <person name="Young J."/>
            <person name="Aguilar M."/>
            <person name="Claverie J.M."/>
            <person name="Frickenhaus S."/>
            <person name="Gonzalez K."/>
            <person name="Herman E.K."/>
            <person name="Lin Y.C."/>
            <person name="Napier J."/>
            <person name="Ogata H."/>
            <person name="Sarno A.F."/>
            <person name="Shmutz J."/>
            <person name="Schroeder D."/>
            <person name="de Vargas C."/>
            <person name="Verret F."/>
            <person name="von Dassow P."/>
            <person name="Valentin K."/>
            <person name="Van de Peer Y."/>
            <person name="Wheeler G."/>
            <person name="Dacks J.B."/>
            <person name="Delwiche C.F."/>
            <person name="Dyhrman S.T."/>
            <person name="Glockner G."/>
            <person name="John U."/>
            <person name="Richards T."/>
            <person name="Worden A.Z."/>
            <person name="Zhang X."/>
            <person name="Grigoriev I.V."/>
            <person name="Allen A.E."/>
            <person name="Bidle K."/>
            <person name="Borodovsky M."/>
            <person name="Bowler C."/>
            <person name="Brownlee C."/>
            <person name="Cock J.M."/>
            <person name="Elias M."/>
            <person name="Gladyshev V.N."/>
            <person name="Groth M."/>
            <person name="Guda C."/>
            <person name="Hadaegh A."/>
            <person name="Iglesias-Rodriguez M.D."/>
            <person name="Jenkins J."/>
            <person name="Jones B.M."/>
            <person name="Lawson T."/>
            <person name="Leese F."/>
            <person name="Lindquist E."/>
            <person name="Lobanov A."/>
            <person name="Lomsadze A."/>
            <person name="Malik S.B."/>
            <person name="Marsh M.E."/>
            <person name="Mackinder L."/>
            <person name="Mock T."/>
            <person name="Mueller-Roeber B."/>
            <person name="Pagarete A."/>
            <person name="Parker M."/>
            <person name="Probert I."/>
            <person name="Quesneville H."/>
            <person name="Raines C."/>
            <person name="Rensing S.A."/>
            <person name="Riano-Pachon D.M."/>
            <person name="Richier S."/>
            <person name="Rokitta S."/>
            <person name="Shiraiwa Y."/>
            <person name="Soanes D.M."/>
            <person name="van der Giezen M."/>
            <person name="Wahlund T.M."/>
            <person name="Williams B."/>
            <person name="Wilson W."/>
            <person name="Wolfe G."/>
            <person name="Wurch L.L."/>
        </authorList>
    </citation>
    <scope>NUCLEOTIDE SEQUENCE</scope>
</reference>
<evidence type="ECO:0000313" key="4">
    <source>
        <dbReference type="Proteomes" id="UP000013827"/>
    </source>
</evidence>
<dbReference type="PROSITE" id="PS51286">
    <property type="entry name" value="RAP"/>
    <property type="match status" value="1"/>
</dbReference>
<accession>A0A0D3J961</accession>
<dbReference type="AlphaFoldDB" id="A0A0D3J961"/>
<feature type="region of interest" description="Disordered" evidence="1">
    <location>
        <begin position="1"/>
        <end position="54"/>
    </location>
</feature>
<evidence type="ECO:0000256" key="1">
    <source>
        <dbReference type="SAM" id="MobiDB-lite"/>
    </source>
</evidence>
<dbReference type="Proteomes" id="UP000013827">
    <property type="component" value="Unassembled WGS sequence"/>
</dbReference>
<dbReference type="GeneID" id="17265544"/>
<protein>
    <recommendedName>
        <fullName evidence="2">RAP domain-containing protein</fullName>
    </recommendedName>
</protein>
<dbReference type="SMART" id="SM00952">
    <property type="entry name" value="RAP"/>
    <property type="match status" value="1"/>
</dbReference>
<feature type="region of interest" description="Disordered" evidence="1">
    <location>
        <begin position="66"/>
        <end position="96"/>
    </location>
</feature>
<dbReference type="InterPro" id="IPR013584">
    <property type="entry name" value="RAP"/>
</dbReference>
<organism evidence="3 4">
    <name type="scientific">Emiliania huxleyi (strain CCMP1516)</name>
    <dbReference type="NCBI Taxonomy" id="280463"/>
    <lineage>
        <taxon>Eukaryota</taxon>
        <taxon>Haptista</taxon>
        <taxon>Haptophyta</taxon>
        <taxon>Prymnesiophyceae</taxon>
        <taxon>Isochrysidales</taxon>
        <taxon>Noelaerhabdaceae</taxon>
        <taxon>Emiliania</taxon>
    </lineage>
</organism>
<dbReference type="KEGG" id="ehx:EMIHUDRAFT_208844"/>
<keyword evidence="4" id="KW-1185">Reference proteome</keyword>
<proteinExistence type="predicted"/>
<dbReference type="Pfam" id="PF08373">
    <property type="entry name" value="RAP"/>
    <property type="match status" value="1"/>
</dbReference>
<feature type="domain" description="RAP" evidence="2">
    <location>
        <begin position="301"/>
        <end position="363"/>
    </location>
</feature>
<dbReference type="PaxDb" id="2903-EOD20046"/>
<feature type="compositionally biased region" description="Basic and acidic residues" evidence="1">
    <location>
        <begin position="11"/>
        <end position="26"/>
    </location>
</feature>
<sequence>MSNGATSADAKSGDGRASDGGRDHAMSRGGMSCDGATSVGKASNGRTTGGMTSGAATTTLGAVVASSEGPLSHNGPLSDGATSHGEASNGRIMTGGMTSGAASTIGAEASASATGTIGAMTGAMTAAARGSLSTAVDPRKLTTLISQAGSADALLALSAAHSTSLNHIHAANLWNKLGKQRIERPHEERLEELALLADCSRVISDSLARDPSRWSEPGRRQLHQWQLWLSLERGEDGQQHLLPASERKLCCDAMQDTQVTISEFQRSVAAALAAVRSGFEEEHLELRTGYSLDLALPSSRAAVEVDGPSHFLLPDGRGVRRPNGPTLLKRRLLAAAGWRVISVPFYEWDGFATAKERQTYLQGAVAPLLG</sequence>
<name>A0A0D3J961_EMIH1</name>
<dbReference type="EnsemblProtists" id="EOD20046">
    <property type="protein sequence ID" value="EOD20046"/>
    <property type="gene ID" value="EMIHUDRAFT_208844"/>
</dbReference>
<dbReference type="HOGENOM" id="CLU_063789_1_0_1"/>
<dbReference type="RefSeq" id="XP_005772475.1">
    <property type="nucleotide sequence ID" value="XM_005772418.1"/>
</dbReference>
<reference evidence="3" key="2">
    <citation type="submission" date="2024-10" db="UniProtKB">
        <authorList>
            <consortium name="EnsemblProtists"/>
        </authorList>
    </citation>
    <scope>IDENTIFICATION</scope>
</reference>